<dbReference type="InParanoid" id="A0A146G9K5"/>
<dbReference type="InterPro" id="IPR002740">
    <property type="entry name" value="EVE_domain"/>
</dbReference>
<dbReference type="InterPro" id="IPR015947">
    <property type="entry name" value="PUA-like_sf"/>
</dbReference>
<accession>A0A146G9K5</accession>
<dbReference type="SUPFAM" id="SSF88697">
    <property type="entry name" value="PUA domain-like"/>
    <property type="match status" value="1"/>
</dbReference>
<dbReference type="AlphaFoldDB" id="A0A146G9K5"/>
<gene>
    <name evidence="2" type="ORF">TSACC_22555</name>
</gene>
<protein>
    <submittedName>
        <fullName evidence="2">Predicted RNA-binding protein, contains PUA-like domain</fullName>
    </submittedName>
</protein>
<reference evidence="3" key="1">
    <citation type="journal article" date="2017" name="Genome Announc.">
        <title>Draft Genome Sequence of Terrimicrobium sacchariphilum NM-5T, a Facultative Anaerobic Soil Bacterium of the Class Spartobacteria.</title>
        <authorList>
            <person name="Qiu Y.L."/>
            <person name="Tourlousse D.M."/>
            <person name="Matsuura N."/>
            <person name="Ohashi A."/>
            <person name="Sekiguchi Y."/>
        </authorList>
    </citation>
    <scope>NUCLEOTIDE SEQUENCE [LARGE SCALE GENOMIC DNA]</scope>
    <source>
        <strain evidence="3">NM-5</strain>
    </source>
</reference>
<dbReference type="OrthoDB" id="9791347at2"/>
<dbReference type="CDD" id="cd21133">
    <property type="entry name" value="EVE"/>
    <property type="match status" value="1"/>
</dbReference>
<dbReference type="Gene3D" id="3.10.590.10">
    <property type="entry name" value="ph1033 like domains"/>
    <property type="match status" value="1"/>
</dbReference>
<dbReference type="InterPro" id="IPR052181">
    <property type="entry name" value="5hmC_binding"/>
</dbReference>
<dbReference type="STRING" id="690879.TSACC_22555"/>
<evidence type="ECO:0000259" key="1">
    <source>
        <dbReference type="Pfam" id="PF01878"/>
    </source>
</evidence>
<sequence>MNYWLVKQEPSAYSWDDFVRDGKTLWTGVRNFQARNHLRSMKLKDRVLFYHSVTGKCVVGEAEVARTAFPDPTATAGDWSCVELKPRKPFKSPVSLDEIKAEPKLKEIGLLRQSRLSVMPLQPEEYELITSMGQG</sequence>
<dbReference type="InterPro" id="IPR047197">
    <property type="entry name" value="THYN1-like_EVE"/>
</dbReference>
<dbReference type="PANTHER" id="PTHR14087:SF7">
    <property type="entry name" value="THYMOCYTE NUCLEAR PROTEIN 1"/>
    <property type="match status" value="1"/>
</dbReference>
<name>A0A146G9K5_TERSA</name>
<evidence type="ECO:0000313" key="3">
    <source>
        <dbReference type="Proteomes" id="UP000076023"/>
    </source>
</evidence>
<dbReference type="Proteomes" id="UP000076023">
    <property type="component" value="Unassembled WGS sequence"/>
</dbReference>
<dbReference type="EMBL" id="BDCO01000002">
    <property type="protein sequence ID" value="GAT34131.1"/>
    <property type="molecule type" value="Genomic_DNA"/>
</dbReference>
<keyword evidence="3" id="KW-1185">Reference proteome</keyword>
<evidence type="ECO:0000313" key="2">
    <source>
        <dbReference type="EMBL" id="GAT34131.1"/>
    </source>
</evidence>
<comment type="caution">
    <text evidence="2">The sequence shown here is derived from an EMBL/GenBank/DDBJ whole genome shotgun (WGS) entry which is preliminary data.</text>
</comment>
<organism evidence="2 3">
    <name type="scientific">Terrimicrobium sacchariphilum</name>
    <dbReference type="NCBI Taxonomy" id="690879"/>
    <lineage>
        <taxon>Bacteria</taxon>
        <taxon>Pseudomonadati</taxon>
        <taxon>Verrucomicrobiota</taxon>
        <taxon>Terrimicrobiia</taxon>
        <taxon>Terrimicrobiales</taxon>
        <taxon>Terrimicrobiaceae</taxon>
        <taxon>Terrimicrobium</taxon>
    </lineage>
</organism>
<feature type="domain" description="EVE" evidence="1">
    <location>
        <begin position="2"/>
        <end position="132"/>
    </location>
</feature>
<dbReference type="RefSeq" id="WP_075080741.1">
    <property type="nucleotide sequence ID" value="NZ_BDCO01000002.1"/>
</dbReference>
<dbReference type="PANTHER" id="PTHR14087">
    <property type="entry name" value="THYMOCYTE NUCLEAR PROTEIN 1"/>
    <property type="match status" value="1"/>
</dbReference>
<proteinExistence type="predicted"/>
<dbReference type="Pfam" id="PF01878">
    <property type="entry name" value="EVE"/>
    <property type="match status" value="1"/>
</dbReference>